<dbReference type="InterPro" id="IPR010043">
    <property type="entry name" value="UTase/UR"/>
</dbReference>
<evidence type="ECO:0000313" key="4">
    <source>
        <dbReference type="EMBL" id="EQD41725.1"/>
    </source>
</evidence>
<dbReference type="CDD" id="cd04900">
    <property type="entry name" value="ACT_UUR-like_1"/>
    <property type="match status" value="1"/>
</dbReference>
<proteinExistence type="predicted"/>
<organism evidence="4">
    <name type="scientific">mine drainage metagenome</name>
    <dbReference type="NCBI Taxonomy" id="410659"/>
    <lineage>
        <taxon>unclassified sequences</taxon>
        <taxon>metagenomes</taxon>
        <taxon>ecological metagenomes</taxon>
    </lineage>
</organism>
<evidence type="ECO:0000259" key="3">
    <source>
        <dbReference type="PROSITE" id="PS51671"/>
    </source>
</evidence>
<feature type="region of interest" description="Disordered" evidence="2">
    <location>
        <begin position="205"/>
        <end position="229"/>
    </location>
</feature>
<dbReference type="AlphaFoldDB" id="T1AIC0"/>
<feature type="compositionally biased region" description="Low complexity" evidence="2">
    <location>
        <begin position="205"/>
        <end position="220"/>
    </location>
</feature>
<gene>
    <name evidence="4" type="ORF">B2A_10522</name>
</gene>
<protein>
    <submittedName>
        <fullName evidence="4">PII uridylyl-transferase</fullName>
    </submittedName>
</protein>
<dbReference type="PANTHER" id="PTHR47320:SF1">
    <property type="entry name" value="BIFUNCTIONAL URIDYLYLTRANSFERASE_URIDYLYL-REMOVING ENZYME"/>
    <property type="match status" value="1"/>
</dbReference>
<dbReference type="InterPro" id="IPR002912">
    <property type="entry name" value="ACT_dom"/>
</dbReference>
<sequence length="229" mass="25496">MLARGIAAPNIERVWRRFSDSYFLQHSPEEAAWHMRLLADRDPSCDEPLVALDPRSVHGTTAVLIFTRLLEHGFERTTAVLDQLGLNVVDARITPTGDGFSLDLYHVLEDDGAPIADGERREEIEQALWRSLHHPEQSVAVHRRVPRQARMFHTPTQIAISVDERNARSVIELIAGDRPGLLYDVGKVLTGEGIMLQAAKIVTVASGPRTSSTSPTSTAVRSRRRARRA</sequence>
<dbReference type="PANTHER" id="PTHR47320">
    <property type="entry name" value="BIFUNCTIONAL URIDYLYLTRANSFERASE/URIDYLYL-REMOVING ENZYME"/>
    <property type="match status" value="1"/>
</dbReference>
<keyword evidence="4" id="KW-0808">Transferase</keyword>
<dbReference type="EMBL" id="AUZZ01007580">
    <property type="protein sequence ID" value="EQD41725.1"/>
    <property type="molecule type" value="Genomic_DNA"/>
</dbReference>
<reference evidence="4" key="1">
    <citation type="submission" date="2013-08" db="EMBL/GenBank/DDBJ databases">
        <authorList>
            <person name="Mendez C."/>
            <person name="Richter M."/>
            <person name="Ferrer M."/>
            <person name="Sanchez J."/>
        </authorList>
    </citation>
    <scope>NUCLEOTIDE SEQUENCE</scope>
</reference>
<name>T1AIC0_9ZZZZ</name>
<feature type="domain" description="ACT" evidence="3">
    <location>
        <begin position="62"/>
        <end position="147"/>
    </location>
</feature>
<accession>T1AIC0</accession>
<dbReference type="GO" id="GO:0016787">
    <property type="term" value="F:hydrolase activity"/>
    <property type="evidence" value="ECO:0007669"/>
    <property type="project" value="UniProtKB-KW"/>
</dbReference>
<evidence type="ECO:0000256" key="1">
    <source>
        <dbReference type="ARBA" id="ARBA00022801"/>
    </source>
</evidence>
<comment type="caution">
    <text evidence="4">The sequence shown here is derived from an EMBL/GenBank/DDBJ whole genome shotgun (WGS) entry which is preliminary data.</text>
</comment>
<keyword evidence="1" id="KW-0378">Hydrolase</keyword>
<reference evidence="4" key="2">
    <citation type="journal article" date="2014" name="ISME J.">
        <title>Microbial stratification in low pH oxic and suboxic macroscopic growths along an acid mine drainage.</title>
        <authorList>
            <person name="Mendez-Garcia C."/>
            <person name="Mesa V."/>
            <person name="Sprenger R.R."/>
            <person name="Richter M."/>
            <person name="Diez M.S."/>
            <person name="Solano J."/>
            <person name="Bargiela R."/>
            <person name="Golyshina O.V."/>
            <person name="Manteca A."/>
            <person name="Ramos J.L."/>
            <person name="Gallego J.R."/>
            <person name="Llorente I."/>
            <person name="Martins Dos Santos V.A."/>
            <person name="Jensen O.N."/>
            <person name="Pelaez A.I."/>
            <person name="Sanchez J."/>
            <person name="Ferrer M."/>
        </authorList>
    </citation>
    <scope>NUCLEOTIDE SEQUENCE</scope>
</reference>
<dbReference type="PROSITE" id="PS51671">
    <property type="entry name" value="ACT"/>
    <property type="match status" value="1"/>
</dbReference>
<evidence type="ECO:0000256" key="2">
    <source>
        <dbReference type="SAM" id="MobiDB-lite"/>
    </source>
</evidence>
<dbReference type="GO" id="GO:0008773">
    <property type="term" value="F:[protein-PII] uridylyltransferase activity"/>
    <property type="evidence" value="ECO:0007669"/>
    <property type="project" value="InterPro"/>
</dbReference>